<evidence type="ECO:0000313" key="2">
    <source>
        <dbReference type="Proteomes" id="UP000183868"/>
    </source>
</evidence>
<sequence length="62" mass="7129">MAPGKKSYYPMKNGAQSSANVSFPTHLVCRKNIHESSPLLHLKWQKFHFVFAQNFIKLPTLN</sequence>
<reference evidence="1 2" key="1">
    <citation type="submission" date="2016-11" db="EMBL/GenBank/DDBJ databases">
        <title>Genomic analysis of Caldithrix abyssi and proposal of a novel bacterial phylum Caldithrichaeota.</title>
        <authorList>
            <person name="Kublanov I."/>
            <person name="Sigalova O."/>
            <person name="Gavrilov S."/>
            <person name="Lebedinsky A."/>
            <person name="Ivanova N."/>
            <person name="Daum C."/>
            <person name="Reddy T."/>
            <person name="Klenk H.P."/>
            <person name="Goker M."/>
            <person name="Reva O."/>
            <person name="Miroshnichenko M."/>
            <person name="Kyprides N."/>
            <person name="Woyke T."/>
            <person name="Gelfand M."/>
        </authorList>
    </citation>
    <scope>NUCLEOTIDE SEQUENCE [LARGE SCALE GENOMIC DNA]</scope>
    <source>
        <strain evidence="1 2">LF13</strain>
    </source>
</reference>
<proteinExistence type="predicted"/>
<dbReference type="Proteomes" id="UP000183868">
    <property type="component" value="Chromosome"/>
</dbReference>
<dbReference type="AlphaFoldDB" id="A0A1J1CBF6"/>
<name>A0A1J1CBF6_CALAY</name>
<gene>
    <name evidence="1" type="ORF">Cabys_2984</name>
</gene>
<protein>
    <submittedName>
        <fullName evidence="1">Uncharacterized protein</fullName>
    </submittedName>
</protein>
<dbReference type="KEGG" id="caby:Cabys_2984"/>
<evidence type="ECO:0000313" key="1">
    <source>
        <dbReference type="EMBL" id="APF19732.1"/>
    </source>
</evidence>
<organism evidence="1 2">
    <name type="scientific">Caldithrix abyssi DSM 13497</name>
    <dbReference type="NCBI Taxonomy" id="880073"/>
    <lineage>
        <taxon>Bacteria</taxon>
        <taxon>Pseudomonadati</taxon>
        <taxon>Calditrichota</taxon>
        <taxon>Calditrichia</taxon>
        <taxon>Calditrichales</taxon>
        <taxon>Calditrichaceae</taxon>
        <taxon>Caldithrix</taxon>
    </lineage>
</organism>
<accession>A0A1J1CBF6</accession>
<dbReference type="EMBL" id="CP018099">
    <property type="protein sequence ID" value="APF19732.1"/>
    <property type="molecule type" value="Genomic_DNA"/>
</dbReference>